<dbReference type="PROSITE" id="PS50850">
    <property type="entry name" value="MFS"/>
    <property type="match status" value="1"/>
</dbReference>
<feature type="transmembrane region" description="Helical" evidence="6">
    <location>
        <begin position="247"/>
        <end position="267"/>
    </location>
</feature>
<evidence type="ECO:0000313" key="8">
    <source>
        <dbReference type="EMBL" id="AIK96136.1"/>
    </source>
</evidence>
<feature type="transmembrane region" description="Helical" evidence="6">
    <location>
        <begin position="203"/>
        <end position="227"/>
    </location>
</feature>
<feature type="transmembrane region" description="Helical" evidence="6">
    <location>
        <begin position="73"/>
        <end position="99"/>
    </location>
</feature>
<comment type="subcellular location">
    <subcellularLocation>
        <location evidence="1">Membrane</location>
        <topology evidence="1">Multi-pass membrane protein</topology>
    </subcellularLocation>
</comment>
<dbReference type="Pfam" id="PF07690">
    <property type="entry name" value="MFS_1"/>
    <property type="match status" value="1"/>
</dbReference>
<dbReference type="PANTHER" id="PTHR42718">
    <property type="entry name" value="MAJOR FACILITATOR SUPERFAMILY MULTIDRUG TRANSPORTER MFSC"/>
    <property type="match status" value="1"/>
</dbReference>
<feature type="transmembrane region" description="Helical" evidence="6">
    <location>
        <begin position="305"/>
        <end position="329"/>
    </location>
</feature>
<dbReference type="eggNOG" id="COG2814">
    <property type="taxonomic scope" value="Bacteria"/>
</dbReference>
<evidence type="ECO:0000256" key="6">
    <source>
        <dbReference type="SAM" id="Phobius"/>
    </source>
</evidence>
<accession>A0A077AUQ7</accession>
<evidence type="ECO:0000259" key="7">
    <source>
        <dbReference type="PROSITE" id="PS50850"/>
    </source>
</evidence>
<evidence type="ECO:0000256" key="5">
    <source>
        <dbReference type="ARBA" id="ARBA00023136"/>
    </source>
</evidence>
<dbReference type="Gene3D" id="1.20.1720.10">
    <property type="entry name" value="Multidrug resistance protein D"/>
    <property type="match status" value="1"/>
</dbReference>
<feature type="transmembrane region" description="Helical" evidence="6">
    <location>
        <begin position="7"/>
        <end position="29"/>
    </location>
</feature>
<dbReference type="GO" id="GO:0022857">
    <property type="term" value="F:transmembrane transporter activity"/>
    <property type="evidence" value="ECO:0007669"/>
    <property type="project" value="InterPro"/>
</dbReference>
<feature type="transmembrane region" description="Helical" evidence="6">
    <location>
        <begin position="105"/>
        <end position="124"/>
    </location>
</feature>
<feature type="domain" description="Major facilitator superfamily (MFS) profile" evidence="7">
    <location>
        <begin position="1"/>
        <end position="389"/>
    </location>
</feature>
<evidence type="ECO:0000313" key="9">
    <source>
        <dbReference type="Proteomes" id="UP000028926"/>
    </source>
</evidence>
<protein>
    <recommendedName>
        <fullName evidence="7">Major facilitator superfamily (MFS) profile domain-containing protein</fullName>
    </recommendedName>
</protein>
<keyword evidence="4 6" id="KW-1133">Transmembrane helix</keyword>
<dbReference type="HOGENOM" id="CLU_001265_47_1_5"/>
<keyword evidence="5 6" id="KW-0472">Membrane</keyword>
<dbReference type="EMBL" id="CP008941">
    <property type="protein sequence ID" value="AIK96136.1"/>
    <property type="molecule type" value="Genomic_DNA"/>
</dbReference>
<keyword evidence="2" id="KW-0813">Transport</keyword>
<dbReference type="PANTHER" id="PTHR42718:SF9">
    <property type="entry name" value="MAJOR FACILITATOR SUPERFAMILY MULTIDRUG TRANSPORTER MFSC"/>
    <property type="match status" value="1"/>
</dbReference>
<evidence type="ECO:0000256" key="2">
    <source>
        <dbReference type="ARBA" id="ARBA00022448"/>
    </source>
</evidence>
<feature type="transmembrane region" description="Helical" evidence="6">
    <location>
        <begin position="41"/>
        <end position="61"/>
    </location>
</feature>
<keyword evidence="3 6" id="KW-0812">Transmembrane</keyword>
<evidence type="ECO:0000256" key="3">
    <source>
        <dbReference type="ARBA" id="ARBA00022692"/>
    </source>
</evidence>
<dbReference type="SUPFAM" id="SSF103473">
    <property type="entry name" value="MFS general substrate transporter"/>
    <property type="match status" value="1"/>
</dbReference>
<proteinExistence type="predicted"/>
<feature type="transmembrane region" description="Helical" evidence="6">
    <location>
        <begin position="279"/>
        <end position="299"/>
    </location>
</feature>
<dbReference type="InterPro" id="IPR036259">
    <property type="entry name" value="MFS_trans_sf"/>
</dbReference>
<name>A0A077AUQ7_9PROT</name>
<sequence>MLLPKHIAWTVFAMNVILISSIDIYIPAAPYLSHLFEVEDSIMKLTFLINPLLSSLMGIPFGRYSDKVGRRPFIIAGTCLYIIGSLLCTVAPGIEIFFVGRCLQAMGTGGLSVLSGALLADIFAGATLARYMGILASIYPLVFALAPIIGAEILTHFGWRYIFSINLIAMVCMAVFMWTILPETNRQTKLSSKPAEGMAGMRTLLFSGTAFLLVMIHAMPICFNGIFTVNSPFIYIDNFLMTPTEFAYIQAIPVSTQFIGAFIYKSIVERIGLASSLKFGLVTTITFILVSVCMMSGFIQPDPYLIISIISIFSLGSTFLISSAATLILDKNPGNKGLTMSYISFMRNMAISIGVGVISTFHYETITPIIGCMIAAAALEAILVRAQLRKMM</sequence>
<evidence type="ECO:0000256" key="1">
    <source>
        <dbReference type="ARBA" id="ARBA00004141"/>
    </source>
</evidence>
<gene>
    <name evidence="8" type="ORF">ID47_04330</name>
</gene>
<keyword evidence="9" id="KW-1185">Reference proteome</keyword>
<reference evidence="8 9" key="1">
    <citation type="submission" date="2014-07" db="EMBL/GenBank/DDBJ databases">
        <title>Comparative genomic insights into amoeba endosymbionts belonging to the families of Holosporaceae and Candidatus Midichloriaceae within Rickettsiales.</title>
        <authorList>
            <person name="Wang Z."/>
            <person name="Wu M."/>
        </authorList>
    </citation>
    <scope>NUCLEOTIDE SEQUENCE [LARGE SCALE GENOMIC DNA]</scope>
    <source>
        <strain evidence="8">PRA3</strain>
    </source>
</reference>
<feature type="transmembrane region" description="Helical" evidence="6">
    <location>
        <begin position="161"/>
        <end position="182"/>
    </location>
</feature>
<dbReference type="InterPro" id="IPR011701">
    <property type="entry name" value="MFS"/>
</dbReference>
<organism evidence="8 9">
    <name type="scientific">Candidatus Odyssella acanthamoebae</name>
    <dbReference type="NCBI Taxonomy" id="91604"/>
    <lineage>
        <taxon>Bacteria</taxon>
        <taxon>Pseudomonadati</taxon>
        <taxon>Pseudomonadota</taxon>
        <taxon>Alphaproteobacteria</taxon>
        <taxon>Holosporales</taxon>
        <taxon>Candidatus Paracaedibacteraceae</taxon>
        <taxon>Candidatus Odyssella</taxon>
    </lineage>
</organism>
<evidence type="ECO:0000256" key="4">
    <source>
        <dbReference type="ARBA" id="ARBA00022989"/>
    </source>
</evidence>
<dbReference type="AlphaFoldDB" id="A0A077AUQ7"/>
<dbReference type="InterPro" id="IPR020846">
    <property type="entry name" value="MFS_dom"/>
</dbReference>
<dbReference type="OrthoDB" id="9800416at2"/>
<dbReference type="Proteomes" id="UP000028926">
    <property type="component" value="Chromosome"/>
</dbReference>
<dbReference type="STRING" id="91604.ID47_04330"/>
<feature type="transmembrane region" description="Helical" evidence="6">
    <location>
        <begin position="365"/>
        <end position="384"/>
    </location>
</feature>
<dbReference type="KEGG" id="paca:ID47_04330"/>
<dbReference type="RefSeq" id="WP_038464179.1">
    <property type="nucleotide sequence ID" value="NZ_CP008941.1"/>
</dbReference>
<feature type="transmembrane region" description="Helical" evidence="6">
    <location>
        <begin position="131"/>
        <end position="149"/>
    </location>
</feature>
<feature type="transmembrane region" description="Helical" evidence="6">
    <location>
        <begin position="341"/>
        <end position="359"/>
    </location>
</feature>
<dbReference type="GO" id="GO:0016020">
    <property type="term" value="C:membrane"/>
    <property type="evidence" value="ECO:0007669"/>
    <property type="project" value="UniProtKB-SubCell"/>
</dbReference>